<protein>
    <recommendedName>
        <fullName evidence="3">Aminoglycoside phosphotransferase domain-containing protein</fullName>
    </recommendedName>
</protein>
<comment type="caution">
    <text evidence="1">The sequence shown here is derived from an EMBL/GenBank/DDBJ whole genome shotgun (WGS) entry which is preliminary data.</text>
</comment>
<proteinExistence type="predicted"/>
<evidence type="ECO:0008006" key="3">
    <source>
        <dbReference type="Google" id="ProtNLM"/>
    </source>
</evidence>
<gene>
    <name evidence="1" type="ORF">EWM64_g2985</name>
</gene>
<keyword evidence="2" id="KW-1185">Reference proteome</keyword>
<sequence>MSSPQHDLTTVHGVSQYLESTPFASSSVTKLAGGTGNFTFRLHLRTPHNGQPTLILKHAEPYVALAKDIAFPVERQ</sequence>
<evidence type="ECO:0000313" key="2">
    <source>
        <dbReference type="Proteomes" id="UP000298061"/>
    </source>
</evidence>
<reference evidence="1 2" key="1">
    <citation type="submission" date="2019-02" db="EMBL/GenBank/DDBJ databases">
        <title>Genome sequencing of the rare red list fungi Hericium alpestre (H. flagellum).</title>
        <authorList>
            <person name="Buettner E."/>
            <person name="Kellner H."/>
        </authorList>
    </citation>
    <scope>NUCLEOTIDE SEQUENCE [LARGE SCALE GENOMIC DNA]</scope>
    <source>
        <strain evidence="1 2">DSM 108284</strain>
    </source>
</reference>
<dbReference type="Gene3D" id="3.30.200.20">
    <property type="entry name" value="Phosphorylase Kinase, domain 1"/>
    <property type="match status" value="1"/>
</dbReference>
<dbReference type="OrthoDB" id="25129at2759"/>
<dbReference type="EMBL" id="SFCI01000259">
    <property type="protein sequence ID" value="TFY81019.1"/>
    <property type="molecule type" value="Genomic_DNA"/>
</dbReference>
<accession>A0A4Z0A521</accession>
<name>A0A4Z0A521_9AGAM</name>
<evidence type="ECO:0000313" key="1">
    <source>
        <dbReference type="EMBL" id="TFY81019.1"/>
    </source>
</evidence>
<feature type="non-terminal residue" evidence="1">
    <location>
        <position position="76"/>
    </location>
</feature>
<dbReference type="AlphaFoldDB" id="A0A4Z0A521"/>
<dbReference type="Proteomes" id="UP000298061">
    <property type="component" value="Unassembled WGS sequence"/>
</dbReference>
<organism evidence="1 2">
    <name type="scientific">Hericium alpestre</name>
    <dbReference type="NCBI Taxonomy" id="135208"/>
    <lineage>
        <taxon>Eukaryota</taxon>
        <taxon>Fungi</taxon>
        <taxon>Dikarya</taxon>
        <taxon>Basidiomycota</taxon>
        <taxon>Agaricomycotina</taxon>
        <taxon>Agaricomycetes</taxon>
        <taxon>Russulales</taxon>
        <taxon>Hericiaceae</taxon>
        <taxon>Hericium</taxon>
    </lineage>
</organism>
<dbReference type="STRING" id="135208.A0A4Z0A521"/>